<reference evidence="2" key="1">
    <citation type="submission" date="2019-08" db="EMBL/GenBank/DDBJ databases">
        <authorList>
            <person name="Kucharzyk K."/>
            <person name="Murdoch R.W."/>
            <person name="Higgins S."/>
            <person name="Loffler F."/>
        </authorList>
    </citation>
    <scope>NUCLEOTIDE SEQUENCE</scope>
</reference>
<evidence type="ECO:0000313" key="2">
    <source>
        <dbReference type="EMBL" id="MPL75879.1"/>
    </source>
</evidence>
<keyword evidence="1" id="KW-1133">Transmembrane helix</keyword>
<comment type="caution">
    <text evidence="2">The sequence shown here is derived from an EMBL/GenBank/DDBJ whole genome shotgun (WGS) entry which is preliminary data.</text>
</comment>
<proteinExistence type="predicted"/>
<name>A0A644UA75_9ZZZZ</name>
<organism evidence="2">
    <name type="scientific">bioreactor metagenome</name>
    <dbReference type="NCBI Taxonomy" id="1076179"/>
    <lineage>
        <taxon>unclassified sequences</taxon>
        <taxon>metagenomes</taxon>
        <taxon>ecological metagenomes</taxon>
    </lineage>
</organism>
<accession>A0A644UA75</accession>
<keyword evidence="1" id="KW-0812">Transmembrane</keyword>
<dbReference type="AlphaFoldDB" id="A0A644UA75"/>
<protein>
    <submittedName>
        <fullName evidence="2">Uncharacterized protein</fullName>
    </submittedName>
</protein>
<sequence>MEPKKQSFFKKYKKEIVIVIIAIFVFGSLFYFLFLRNKTNSSQNMQDLSGKPAFNFKNLLSFFTGDNKGDDTDGNNLDENIAHDYYFEGLIKIWDKPVAGYNFYDKLFTYKYIDIDGIEQDATSTKTILQFVDSETGFVYEKDLLAPTSSPYQVTITPFPNTVKAYFMNEKGGYKNRVFFQYLNADNTIKTVSATIPTYYGSTANLMNSSTLPDNIKNITTSQNNTRLAYIVQKNKKTGGKDDTYTDWYLLEDVNDSYGRRVYSSDLSSWKLILSNIGDLFAQTTDTAYENNTLYKVNIHKNILGDLSQLYGDHNGMFFLIENNNLLTSIFTGSGIKLYKNTTFNSTPFTDNDLVSLNFTTLANKCVQNNASNGQLLICSVPKEIINYDTGLPDAWYQGMTTWEDNFYVMSSDYPNGKLLFDIKKDGQVEDIIDAKNLNINSYKSHLGFINKNDGSLWTLNIDNILYSGGD</sequence>
<dbReference type="EMBL" id="VSSQ01000092">
    <property type="protein sequence ID" value="MPL75879.1"/>
    <property type="molecule type" value="Genomic_DNA"/>
</dbReference>
<feature type="transmembrane region" description="Helical" evidence="1">
    <location>
        <begin position="16"/>
        <end position="35"/>
    </location>
</feature>
<keyword evidence="1" id="KW-0472">Membrane</keyword>
<gene>
    <name evidence="2" type="ORF">SDC9_21717</name>
</gene>
<evidence type="ECO:0000256" key="1">
    <source>
        <dbReference type="SAM" id="Phobius"/>
    </source>
</evidence>